<evidence type="ECO:0000313" key="1">
    <source>
        <dbReference type="EMBL" id="CAF1690736.1"/>
    </source>
</evidence>
<dbReference type="AlphaFoldDB" id="A0A816HNK8"/>
<dbReference type="EMBL" id="CAJNOR010020676">
    <property type="protein sequence ID" value="CAF1690736.1"/>
    <property type="molecule type" value="Genomic_DNA"/>
</dbReference>
<evidence type="ECO:0000313" key="2">
    <source>
        <dbReference type="Proteomes" id="UP000663828"/>
    </source>
</evidence>
<organism evidence="1 2">
    <name type="scientific">Adineta ricciae</name>
    <name type="common">Rotifer</name>
    <dbReference type="NCBI Taxonomy" id="249248"/>
    <lineage>
        <taxon>Eukaryota</taxon>
        <taxon>Metazoa</taxon>
        <taxon>Spiralia</taxon>
        <taxon>Gnathifera</taxon>
        <taxon>Rotifera</taxon>
        <taxon>Eurotatoria</taxon>
        <taxon>Bdelloidea</taxon>
        <taxon>Adinetida</taxon>
        <taxon>Adinetidae</taxon>
        <taxon>Adineta</taxon>
    </lineage>
</organism>
<reference evidence="1" key="1">
    <citation type="submission" date="2021-02" db="EMBL/GenBank/DDBJ databases">
        <authorList>
            <person name="Nowell W R."/>
        </authorList>
    </citation>
    <scope>NUCLEOTIDE SEQUENCE</scope>
</reference>
<gene>
    <name evidence="1" type="ORF">XAT740_LOCUS63870</name>
</gene>
<sequence>DGSVSKISRTPRTCFIDEVVGLLKTVFTSYSTSRFTLEYNSVGKISVSFLNGDFLEQLDGMIGALKFQHLLRKILEMKQFNSIYVQSECRELFQIVTNILRI</sequence>
<keyword evidence="2" id="KW-1185">Reference proteome</keyword>
<feature type="non-terminal residue" evidence="1">
    <location>
        <position position="1"/>
    </location>
</feature>
<name>A0A816HNK8_ADIRI</name>
<comment type="caution">
    <text evidence="1">The sequence shown here is derived from an EMBL/GenBank/DDBJ whole genome shotgun (WGS) entry which is preliminary data.</text>
</comment>
<protein>
    <submittedName>
        <fullName evidence="1">Uncharacterized protein</fullName>
    </submittedName>
</protein>
<dbReference type="Proteomes" id="UP000663828">
    <property type="component" value="Unassembled WGS sequence"/>
</dbReference>
<proteinExistence type="predicted"/>
<accession>A0A816HNK8</accession>